<organism evidence="1 2">
    <name type="scientific">Candidatus Doudnabacteria bacterium RIFCSPHIGHO2_01_FULL_46_24</name>
    <dbReference type="NCBI Taxonomy" id="1817825"/>
    <lineage>
        <taxon>Bacteria</taxon>
        <taxon>Candidatus Doudnaibacteriota</taxon>
    </lineage>
</organism>
<evidence type="ECO:0000313" key="2">
    <source>
        <dbReference type="Proteomes" id="UP000178892"/>
    </source>
</evidence>
<dbReference type="GO" id="GO:0003676">
    <property type="term" value="F:nucleic acid binding"/>
    <property type="evidence" value="ECO:0007669"/>
    <property type="project" value="InterPro"/>
</dbReference>
<dbReference type="Gene3D" id="3.40.1350.10">
    <property type="match status" value="1"/>
</dbReference>
<accession>A0A1F5NWZ5</accession>
<dbReference type="AlphaFoldDB" id="A0A1F5NWZ5"/>
<dbReference type="EMBL" id="MFEL01000003">
    <property type="protein sequence ID" value="OGE81850.1"/>
    <property type="molecule type" value="Genomic_DNA"/>
</dbReference>
<dbReference type="STRING" id="1817825.A2720_03240"/>
<dbReference type="Proteomes" id="UP000178892">
    <property type="component" value="Unassembled WGS sequence"/>
</dbReference>
<gene>
    <name evidence="1" type="ORF">A2720_03240</name>
</gene>
<sequence length="209" mass="24971">MNKVNVKDIKRAIADIEKLNLDLGRLDRRATPDIVGFYGELLAWKQLKSHFGWQGFNIILGKGQSRADIVMEKKRRNLNVEIKTSRLKDEGFGNWYGVALNVKPCKIKEHSNRTFSHPKRGLLKGDFCYFDFLIFVKIHKIFHKHDFYIFPKDYLWQKRQKLRNTHARFSSSTHRIILSDRKAIPRIQKRDLQMIKQMEKYQNKWKLIK</sequence>
<protein>
    <submittedName>
        <fullName evidence="1">Uncharacterized protein</fullName>
    </submittedName>
</protein>
<reference evidence="1 2" key="1">
    <citation type="journal article" date="2016" name="Nat. Commun.">
        <title>Thousands of microbial genomes shed light on interconnected biogeochemical processes in an aquifer system.</title>
        <authorList>
            <person name="Anantharaman K."/>
            <person name="Brown C.T."/>
            <person name="Hug L.A."/>
            <person name="Sharon I."/>
            <person name="Castelle C.J."/>
            <person name="Probst A.J."/>
            <person name="Thomas B.C."/>
            <person name="Singh A."/>
            <person name="Wilkins M.J."/>
            <person name="Karaoz U."/>
            <person name="Brodie E.L."/>
            <person name="Williams K.H."/>
            <person name="Hubbard S.S."/>
            <person name="Banfield J.F."/>
        </authorList>
    </citation>
    <scope>NUCLEOTIDE SEQUENCE [LARGE SCALE GENOMIC DNA]</scope>
</reference>
<comment type="caution">
    <text evidence="1">The sequence shown here is derived from an EMBL/GenBank/DDBJ whole genome shotgun (WGS) entry which is preliminary data.</text>
</comment>
<evidence type="ECO:0000313" key="1">
    <source>
        <dbReference type="EMBL" id="OGE81850.1"/>
    </source>
</evidence>
<dbReference type="InterPro" id="IPR011856">
    <property type="entry name" value="tRNA_endonuc-like_dom_sf"/>
</dbReference>
<name>A0A1F5NWZ5_9BACT</name>
<proteinExistence type="predicted"/>